<evidence type="ECO:0000256" key="3">
    <source>
        <dbReference type="ARBA" id="ARBA00022964"/>
    </source>
</evidence>
<evidence type="ECO:0000256" key="2">
    <source>
        <dbReference type="ARBA" id="ARBA00022723"/>
    </source>
</evidence>
<dbReference type="InterPro" id="IPR051323">
    <property type="entry name" value="AtsK-like"/>
</dbReference>
<protein>
    <submittedName>
        <fullName evidence="7 8">Alpha-ketoglutarate-dependent sulfonate dioxygenase</fullName>
    </submittedName>
</protein>
<comment type="similarity">
    <text evidence="1">Belongs to the TfdA dioxygenase family.</text>
</comment>
<organism evidence="7 9">
    <name type="scientific">Rhodotorula toruloides</name>
    <name type="common">Yeast</name>
    <name type="synonym">Rhodosporidium toruloides</name>
    <dbReference type="NCBI Taxonomy" id="5286"/>
    <lineage>
        <taxon>Eukaryota</taxon>
        <taxon>Fungi</taxon>
        <taxon>Dikarya</taxon>
        <taxon>Basidiomycota</taxon>
        <taxon>Pucciniomycotina</taxon>
        <taxon>Microbotryomycetes</taxon>
        <taxon>Sporidiobolales</taxon>
        <taxon>Sporidiobolaceae</taxon>
        <taxon>Rhodotorula</taxon>
    </lineage>
</organism>
<dbReference type="GO" id="GO:0046872">
    <property type="term" value="F:metal ion binding"/>
    <property type="evidence" value="ECO:0007669"/>
    <property type="project" value="UniProtKB-KW"/>
</dbReference>
<dbReference type="AlphaFoldDB" id="A0A0K3CN50"/>
<dbReference type="Pfam" id="PF02668">
    <property type="entry name" value="TauD"/>
    <property type="match status" value="1"/>
</dbReference>
<dbReference type="PANTHER" id="PTHR30468">
    <property type="entry name" value="ALPHA-KETOGLUTARATE-DEPENDENT SULFONATE DIOXYGENASE"/>
    <property type="match status" value="1"/>
</dbReference>
<sequence length="369" mass="41729">MPSVTQVEPAIASLRLNGEYDSLEAPKGTSKAGETPYKYARFLPEWTTTLKLPPLEPFEHVDPGKRALSDPEPRSFLKNATVKDITPEFGSEISGDVDLTKLTNRERDQLALFVAQRGVVAFRGQQNFVDAEYDWWVKDWTSYFGRPHIHPVSGQPKGFPELHLVWREDTGTTDERFYEGRLTTTTTHSDVSYELQPPGLTALFLFDTPASGGDTLFFDQVEAYNRLSPSFRAYLETLQVEHSGFEQAARAAALHGEETIKRQPVKNVHPLVRRHPVTGAKALYVNPGFSRRIVGLKQEESDGLLRILYDHIEKGHDFQARVRWGELGTVTLWDNRITAHSALVDWHKGMKGGRRHGARLTPQAERPFI</sequence>
<evidence type="ECO:0000313" key="9">
    <source>
        <dbReference type="Proteomes" id="UP000199069"/>
    </source>
</evidence>
<evidence type="ECO:0000313" key="7">
    <source>
        <dbReference type="EMBL" id="CTR10122.1"/>
    </source>
</evidence>
<dbReference type="InterPro" id="IPR003819">
    <property type="entry name" value="TauD/TfdA-like"/>
</dbReference>
<gene>
    <name evidence="7" type="primary">FGENESH: predicted gene_12.143</name>
    <name evidence="8" type="ORF">AAT19DRAFT_10226</name>
    <name evidence="7" type="ORF">BN2166_0059830</name>
</gene>
<reference evidence="7 9" key="1">
    <citation type="submission" date="2015-07" db="EMBL/GenBank/DDBJ databases">
        <authorList>
            <person name="Cajimat M.N.B."/>
            <person name="Milazzo M.L."/>
            <person name="Fulhorst C.F."/>
        </authorList>
    </citation>
    <scope>NUCLEOTIDE SEQUENCE [LARGE SCALE GENOMIC DNA]</scope>
    <source>
        <strain evidence="7">Single colony</strain>
    </source>
</reference>
<accession>A0A0K3CN50</accession>
<evidence type="ECO:0000256" key="1">
    <source>
        <dbReference type="ARBA" id="ARBA00005896"/>
    </source>
</evidence>
<dbReference type="Gene3D" id="3.60.130.10">
    <property type="entry name" value="Clavaminate synthase-like"/>
    <property type="match status" value="1"/>
</dbReference>
<keyword evidence="3 7" id="KW-0223">Dioxygenase</keyword>
<dbReference type="PANTHER" id="PTHR30468:SF1">
    <property type="entry name" value="ALPHA-KETOGLUTARATE-DEPENDENT SULFONATE DIOXYGENASE"/>
    <property type="match status" value="1"/>
</dbReference>
<evidence type="ECO:0000256" key="5">
    <source>
        <dbReference type="ARBA" id="ARBA00023004"/>
    </source>
</evidence>
<dbReference type="SUPFAM" id="SSF51197">
    <property type="entry name" value="Clavaminate synthase-like"/>
    <property type="match status" value="1"/>
</dbReference>
<dbReference type="EMBL" id="CWKI01000012">
    <property type="protein sequence ID" value="CTR10122.1"/>
    <property type="molecule type" value="Genomic_DNA"/>
</dbReference>
<keyword evidence="4" id="KW-0560">Oxidoreductase</keyword>
<keyword evidence="2" id="KW-0479">Metal-binding</keyword>
<evidence type="ECO:0000313" key="8">
    <source>
        <dbReference type="EMBL" id="PRQ71368.1"/>
    </source>
</evidence>
<dbReference type="OrthoDB" id="10257314at2759"/>
<dbReference type="Proteomes" id="UP000199069">
    <property type="component" value="Unassembled WGS sequence"/>
</dbReference>
<reference evidence="8 10" key="2">
    <citation type="journal article" date="2018" name="Elife">
        <title>Functional genomics of lipid metabolism in the oleaginous yeast Rhodosporidium toruloides.</title>
        <authorList>
            <person name="Coradetti S.T."/>
            <person name="Pinel D."/>
            <person name="Geiselman G."/>
            <person name="Ito M."/>
            <person name="Mondo S."/>
            <person name="Reilly M.C."/>
            <person name="Cheng Y.F."/>
            <person name="Bauer S."/>
            <person name="Grigoriev I."/>
            <person name="Gladden J.M."/>
            <person name="Simmons B.A."/>
            <person name="Brem R."/>
            <person name="Arkin A.P."/>
            <person name="Skerker J.M."/>
        </authorList>
    </citation>
    <scope>NUCLEOTIDE SEQUENCE [LARGE SCALE GENOMIC DNA]</scope>
    <source>
        <strain evidence="8 10">NBRC 0880</strain>
    </source>
</reference>
<evidence type="ECO:0000259" key="6">
    <source>
        <dbReference type="Pfam" id="PF02668"/>
    </source>
</evidence>
<dbReference type="STRING" id="5286.A0A0K3CN50"/>
<dbReference type="GO" id="GO:0016706">
    <property type="term" value="F:2-oxoglutarate-dependent dioxygenase activity"/>
    <property type="evidence" value="ECO:0007669"/>
    <property type="project" value="TreeGrafter"/>
</dbReference>
<dbReference type="FunFam" id="3.60.130.10:FF:000003">
    <property type="entry name" value="Alpha-ketoglutarate-dependent taurine dioxygenase"/>
    <property type="match status" value="1"/>
</dbReference>
<evidence type="ECO:0000313" key="10">
    <source>
        <dbReference type="Proteomes" id="UP000239560"/>
    </source>
</evidence>
<dbReference type="GO" id="GO:0005737">
    <property type="term" value="C:cytoplasm"/>
    <property type="evidence" value="ECO:0007669"/>
    <property type="project" value="TreeGrafter"/>
</dbReference>
<dbReference type="InterPro" id="IPR042098">
    <property type="entry name" value="TauD-like_sf"/>
</dbReference>
<evidence type="ECO:0000256" key="4">
    <source>
        <dbReference type="ARBA" id="ARBA00023002"/>
    </source>
</evidence>
<dbReference type="Proteomes" id="UP000239560">
    <property type="component" value="Unassembled WGS sequence"/>
</dbReference>
<feature type="domain" description="TauD/TfdA-like" evidence="6">
    <location>
        <begin position="82"/>
        <end position="360"/>
    </location>
</feature>
<keyword evidence="9" id="KW-1185">Reference proteome</keyword>
<name>A0A0K3CN50_RHOTO</name>
<dbReference type="OMA" id="IYRHQWQ"/>
<keyword evidence="5" id="KW-0408">Iron</keyword>
<proteinExistence type="inferred from homology"/>
<dbReference type="EMBL" id="LCTV02000012">
    <property type="protein sequence ID" value="PRQ71368.1"/>
    <property type="molecule type" value="Genomic_DNA"/>
</dbReference>